<dbReference type="PANTHER" id="PTHR48107:SF7">
    <property type="entry name" value="RE15974P"/>
    <property type="match status" value="1"/>
</dbReference>
<dbReference type="AlphaFoldDB" id="A0A069PFZ4"/>
<evidence type="ECO:0000256" key="1">
    <source>
        <dbReference type="ARBA" id="ARBA00006484"/>
    </source>
</evidence>
<dbReference type="NCBIfam" id="NF005400">
    <property type="entry name" value="PRK06947.1"/>
    <property type="match status" value="1"/>
</dbReference>
<dbReference type="RefSeq" id="WP_035939636.1">
    <property type="nucleotide sequence ID" value="NZ_CADFFX010000026.1"/>
</dbReference>
<comment type="caution">
    <text evidence="3">The sequence shown here is derived from an EMBL/GenBank/DDBJ whole genome shotgun (WGS) entry which is preliminary data.</text>
</comment>
<dbReference type="GO" id="GO:0047936">
    <property type="term" value="F:glucose 1-dehydrogenase [NAD(P)+] activity"/>
    <property type="evidence" value="ECO:0007669"/>
    <property type="project" value="UniProtKB-EC"/>
</dbReference>
<gene>
    <name evidence="3" type="ORF">BG61_37545</name>
</gene>
<sequence length="248" mass="24990">MSKVILITGASRGIGRSAALLAGARGWSVGVNYASNAAAADETVAAVRVAGGKAIAIQGDICDEAAVIAMFDATQEAFGPLDGFVNNAGIVAPGSALADMDIARLKRIFDTNVLGAYLCAREAARRLSTKRGGKGGSIVNLSSAAARLGAPNEYVDYAGSKGAIDTLTLGLSKELGPQGVRVNAVRPGLIDTDIHASGGKPDRAAVLGVQTPLGRPGTADEVGESIVWLLSDASSYVTGAIIDVAGGR</sequence>
<comment type="similarity">
    <text evidence="1">Belongs to the short-chain dehydrogenases/reductases (SDR) family.</text>
</comment>
<organism evidence="3 4">
    <name type="scientific">Caballeronia glathei</name>
    <dbReference type="NCBI Taxonomy" id="60547"/>
    <lineage>
        <taxon>Bacteria</taxon>
        <taxon>Pseudomonadati</taxon>
        <taxon>Pseudomonadota</taxon>
        <taxon>Betaproteobacteria</taxon>
        <taxon>Burkholderiales</taxon>
        <taxon>Burkholderiaceae</taxon>
        <taxon>Caballeronia</taxon>
    </lineage>
</organism>
<dbReference type="CDD" id="cd05233">
    <property type="entry name" value="SDR_c"/>
    <property type="match status" value="1"/>
</dbReference>
<name>A0A069PFZ4_9BURK</name>
<dbReference type="FunFam" id="3.40.50.720:FF:000084">
    <property type="entry name" value="Short-chain dehydrogenase reductase"/>
    <property type="match status" value="1"/>
</dbReference>
<dbReference type="InterPro" id="IPR020904">
    <property type="entry name" value="Sc_DH/Rdtase_CS"/>
</dbReference>
<dbReference type="PANTHER" id="PTHR48107">
    <property type="entry name" value="NADPH-DEPENDENT ALDEHYDE REDUCTASE-LIKE PROTEIN, CHLOROPLASTIC-RELATED"/>
    <property type="match status" value="1"/>
</dbReference>
<keyword evidence="2 3" id="KW-0560">Oxidoreductase</keyword>
<evidence type="ECO:0000313" key="4">
    <source>
        <dbReference type="Proteomes" id="UP000027466"/>
    </source>
</evidence>
<protein>
    <submittedName>
        <fullName evidence="3">Sugar dehydrogenase</fullName>
        <ecNumber evidence="3">1.1.1.47</ecNumber>
    </submittedName>
</protein>
<reference evidence="3 4" key="1">
    <citation type="submission" date="2014-03" db="EMBL/GenBank/DDBJ databases">
        <title>Draft Genome Sequences of Four Burkholderia Strains.</title>
        <authorList>
            <person name="Liu X.Y."/>
            <person name="Li C.X."/>
            <person name="Xu J.H."/>
        </authorList>
    </citation>
    <scope>NUCLEOTIDE SEQUENCE [LARGE SCALE GENOMIC DNA]</scope>
    <source>
        <strain evidence="3 4">DSM 50014</strain>
    </source>
</reference>
<dbReference type="SUPFAM" id="SSF51735">
    <property type="entry name" value="NAD(P)-binding Rossmann-fold domains"/>
    <property type="match status" value="1"/>
</dbReference>
<keyword evidence="4" id="KW-1185">Reference proteome</keyword>
<evidence type="ECO:0000313" key="3">
    <source>
        <dbReference type="EMBL" id="KDR38754.1"/>
    </source>
</evidence>
<dbReference type="Gene3D" id="3.40.50.720">
    <property type="entry name" value="NAD(P)-binding Rossmann-like Domain"/>
    <property type="match status" value="1"/>
</dbReference>
<dbReference type="InterPro" id="IPR036291">
    <property type="entry name" value="NAD(P)-bd_dom_sf"/>
</dbReference>
<dbReference type="EC" id="1.1.1.47" evidence="3"/>
<dbReference type="PROSITE" id="PS00061">
    <property type="entry name" value="ADH_SHORT"/>
    <property type="match status" value="1"/>
</dbReference>
<dbReference type="Pfam" id="PF13561">
    <property type="entry name" value="adh_short_C2"/>
    <property type="match status" value="1"/>
</dbReference>
<dbReference type="STRING" id="60547.GCA_000751215_06437"/>
<accession>A0A069PFZ4</accession>
<proteinExistence type="inferred from homology"/>
<evidence type="ECO:0000256" key="2">
    <source>
        <dbReference type="ARBA" id="ARBA00023002"/>
    </source>
</evidence>
<dbReference type="PRINTS" id="PR00080">
    <property type="entry name" value="SDRFAMILY"/>
</dbReference>
<dbReference type="InterPro" id="IPR002347">
    <property type="entry name" value="SDR_fam"/>
</dbReference>
<dbReference type="PRINTS" id="PR00081">
    <property type="entry name" value="GDHRDH"/>
</dbReference>
<dbReference type="Proteomes" id="UP000027466">
    <property type="component" value="Unassembled WGS sequence"/>
</dbReference>
<dbReference type="EMBL" id="JFHC01000077">
    <property type="protein sequence ID" value="KDR38754.1"/>
    <property type="molecule type" value="Genomic_DNA"/>
</dbReference>